<evidence type="ECO:0000313" key="2">
    <source>
        <dbReference type="EMBL" id="MBS3847740.1"/>
    </source>
</evidence>
<dbReference type="Pfam" id="PF12802">
    <property type="entry name" value="MarR_2"/>
    <property type="match status" value="1"/>
</dbReference>
<keyword evidence="3" id="KW-1185">Reference proteome</keyword>
<dbReference type="InterPro" id="IPR000835">
    <property type="entry name" value="HTH_MarR-typ"/>
</dbReference>
<evidence type="ECO:0000259" key="1">
    <source>
        <dbReference type="SMART" id="SM00347"/>
    </source>
</evidence>
<sequence length="161" mass="17777">MTEQRAIETSTSDLMQKLLLEVQRFDRMTADEIGINATDLLCLVWVERAEQPVSAKALSGFLGISTGSTTALIDRLEKRKLLKRARHPTDRRGITLQPGPAVARPEIVAVRAQYRNLMTQAWSGFSEAELLVVQRFLLATIAAMGEQIGADTVPSARAQDE</sequence>
<evidence type="ECO:0000313" key="3">
    <source>
        <dbReference type="Proteomes" id="UP000678281"/>
    </source>
</evidence>
<organism evidence="2 3">
    <name type="scientific">Devosia litorisediminis</name>
    <dbReference type="NCBI Taxonomy" id="2829817"/>
    <lineage>
        <taxon>Bacteria</taxon>
        <taxon>Pseudomonadati</taxon>
        <taxon>Pseudomonadota</taxon>
        <taxon>Alphaproteobacteria</taxon>
        <taxon>Hyphomicrobiales</taxon>
        <taxon>Devosiaceae</taxon>
        <taxon>Devosia</taxon>
    </lineage>
</organism>
<proteinExistence type="predicted"/>
<dbReference type="InterPro" id="IPR039422">
    <property type="entry name" value="MarR/SlyA-like"/>
</dbReference>
<dbReference type="RefSeq" id="WP_212657340.1">
    <property type="nucleotide sequence ID" value="NZ_JAGXTP010000001.1"/>
</dbReference>
<comment type="caution">
    <text evidence="2">The sequence shown here is derived from an EMBL/GenBank/DDBJ whole genome shotgun (WGS) entry which is preliminary data.</text>
</comment>
<dbReference type="InterPro" id="IPR036388">
    <property type="entry name" value="WH-like_DNA-bd_sf"/>
</dbReference>
<dbReference type="EMBL" id="JAGXTP010000001">
    <property type="protein sequence ID" value="MBS3847740.1"/>
    <property type="molecule type" value="Genomic_DNA"/>
</dbReference>
<dbReference type="InterPro" id="IPR036390">
    <property type="entry name" value="WH_DNA-bd_sf"/>
</dbReference>
<dbReference type="SUPFAM" id="SSF46785">
    <property type="entry name" value="Winged helix' DNA-binding domain"/>
    <property type="match status" value="1"/>
</dbReference>
<dbReference type="GO" id="GO:0003700">
    <property type="term" value="F:DNA-binding transcription factor activity"/>
    <property type="evidence" value="ECO:0007669"/>
    <property type="project" value="InterPro"/>
</dbReference>
<dbReference type="GO" id="GO:0006950">
    <property type="term" value="P:response to stress"/>
    <property type="evidence" value="ECO:0007669"/>
    <property type="project" value="TreeGrafter"/>
</dbReference>
<reference evidence="2" key="1">
    <citation type="submission" date="2021-04" db="EMBL/GenBank/DDBJ databases">
        <title>Devosia litorisediminis sp. nov., isolated from a sand dune.</title>
        <authorList>
            <person name="Park S."/>
            <person name="Yoon J.-H."/>
        </authorList>
    </citation>
    <scope>NUCLEOTIDE SEQUENCE</scope>
    <source>
        <strain evidence="2">BSSL-BM10</strain>
    </source>
</reference>
<dbReference type="Proteomes" id="UP000678281">
    <property type="component" value="Unassembled WGS sequence"/>
</dbReference>
<dbReference type="PANTHER" id="PTHR33164">
    <property type="entry name" value="TRANSCRIPTIONAL REGULATOR, MARR FAMILY"/>
    <property type="match status" value="1"/>
</dbReference>
<dbReference type="PANTHER" id="PTHR33164:SF106">
    <property type="entry name" value="TRANSCRIPTIONAL REGULATORY PROTEIN"/>
    <property type="match status" value="1"/>
</dbReference>
<dbReference type="AlphaFoldDB" id="A0A942E9D4"/>
<name>A0A942E9D4_9HYPH</name>
<dbReference type="Gene3D" id="1.10.10.10">
    <property type="entry name" value="Winged helix-like DNA-binding domain superfamily/Winged helix DNA-binding domain"/>
    <property type="match status" value="1"/>
</dbReference>
<accession>A0A942E9D4</accession>
<gene>
    <name evidence="2" type="ORF">KD146_03415</name>
</gene>
<protein>
    <submittedName>
        <fullName evidence="2">MarR family transcriptional regulator</fullName>
    </submittedName>
</protein>
<dbReference type="SMART" id="SM00347">
    <property type="entry name" value="HTH_MARR"/>
    <property type="match status" value="1"/>
</dbReference>
<feature type="domain" description="HTH marR-type" evidence="1">
    <location>
        <begin position="28"/>
        <end position="130"/>
    </location>
</feature>